<evidence type="ECO:0000256" key="3">
    <source>
        <dbReference type="ARBA" id="ARBA00012700"/>
    </source>
</evidence>
<dbReference type="EC" id="2.5.1.58" evidence="4"/>
<feature type="signal peptide" evidence="14">
    <location>
        <begin position="1"/>
        <end position="22"/>
    </location>
</feature>
<dbReference type="GO" id="GO:0004662">
    <property type="term" value="F:CAAX-protein geranylgeranyltransferase activity"/>
    <property type="evidence" value="ECO:0007669"/>
    <property type="project" value="UniProtKB-EC"/>
</dbReference>
<name>A0A9W8X953_9PLEO</name>
<evidence type="ECO:0000256" key="13">
    <source>
        <dbReference type="ARBA" id="ARBA00043219"/>
    </source>
</evidence>
<evidence type="ECO:0000256" key="2">
    <source>
        <dbReference type="ARBA" id="ARBA00006734"/>
    </source>
</evidence>
<dbReference type="Proteomes" id="UP001140513">
    <property type="component" value="Unassembled WGS sequence"/>
</dbReference>
<evidence type="ECO:0000256" key="8">
    <source>
        <dbReference type="ARBA" id="ARBA00022842"/>
    </source>
</evidence>
<evidence type="ECO:0000256" key="11">
    <source>
        <dbReference type="ARBA" id="ARBA00042436"/>
    </source>
</evidence>
<keyword evidence="16" id="KW-1185">Reference proteome</keyword>
<sequence length="350" mass="40354">MMTALFTLLSAVFSLPYRLLLAVAVSVRSRVQAPKMPANEDAKYYRDDPAWGDVEPLPQDDGGLHPLASIAYTDEYSEAMGYLRAVMADSEHSERVLELTEHIISMNPAHYTVWLYRAKTLREIKADLGREIEWLNPTALQHLKNYQIWHHRQTIIDALGSPDGEADFIATMLEQDSKNYHVWSYRQWLVQRFSLFDKEDELTWTESMIEDDVRNNSAWNHRWFLVVGGHSGHLESEHVVKRELEYAKYAIRKAPQNQSPWNYLKGAVRAAGLPSSSLKDFALEFADMRRPDDIYSSHALDLLADIYAEEEGNKEEAKKALELLATRFDPIRAHYWNYRKGLLEVPETAA</sequence>
<keyword evidence="14" id="KW-0732">Signal</keyword>
<accession>A0A9W8X953</accession>
<dbReference type="GO" id="GO:0005965">
    <property type="term" value="C:protein farnesyltransferase complex"/>
    <property type="evidence" value="ECO:0007669"/>
    <property type="project" value="TreeGrafter"/>
</dbReference>
<organism evidence="15 16">
    <name type="scientific">Didymosphaeria variabile</name>
    <dbReference type="NCBI Taxonomy" id="1932322"/>
    <lineage>
        <taxon>Eukaryota</taxon>
        <taxon>Fungi</taxon>
        <taxon>Dikarya</taxon>
        <taxon>Ascomycota</taxon>
        <taxon>Pezizomycotina</taxon>
        <taxon>Dothideomycetes</taxon>
        <taxon>Pleosporomycetidae</taxon>
        <taxon>Pleosporales</taxon>
        <taxon>Massarineae</taxon>
        <taxon>Didymosphaeriaceae</taxon>
        <taxon>Didymosphaeria</taxon>
    </lineage>
</organism>
<dbReference type="PANTHER" id="PTHR11129:SF1">
    <property type="entry name" value="PROTEIN FARNESYLTRANSFERASE_GERANYLGERANYLTRANSFERASE TYPE-1 SUBUNIT ALPHA"/>
    <property type="match status" value="1"/>
</dbReference>
<dbReference type="InterPro" id="IPR002088">
    <property type="entry name" value="Prenyl_trans_a"/>
</dbReference>
<dbReference type="GeneID" id="80915738"/>
<gene>
    <name evidence="15" type="primary">RAM2</name>
    <name evidence="15" type="ORF">N0V89_012208</name>
</gene>
<evidence type="ECO:0000256" key="1">
    <source>
        <dbReference type="ARBA" id="ARBA00001946"/>
    </source>
</evidence>
<reference evidence="15" key="1">
    <citation type="submission" date="2022-10" db="EMBL/GenBank/DDBJ databases">
        <title>Tapping the CABI collections for fungal endophytes: first genome assemblies for Collariella, Neodidymelliopsis, Ascochyta clinopodiicola, Didymella pomorum, Didymosphaeria variabile, Neocosmospora piperis and Neocucurbitaria cava.</title>
        <authorList>
            <person name="Hill R."/>
        </authorList>
    </citation>
    <scope>NUCLEOTIDE SEQUENCE</scope>
    <source>
        <strain evidence="15">IMI 356815</strain>
    </source>
</reference>
<dbReference type="Gene3D" id="1.25.40.120">
    <property type="entry name" value="Protein prenylyltransferase"/>
    <property type="match status" value="1"/>
</dbReference>
<dbReference type="AlphaFoldDB" id="A0A9W8X953"/>
<comment type="cofactor">
    <cofactor evidence="1">
        <name>Mg(2+)</name>
        <dbReference type="ChEBI" id="CHEBI:18420"/>
    </cofactor>
</comment>
<evidence type="ECO:0000256" key="10">
    <source>
        <dbReference type="ARBA" id="ARBA00041392"/>
    </source>
</evidence>
<evidence type="ECO:0000256" key="6">
    <source>
        <dbReference type="ARBA" id="ARBA00022679"/>
    </source>
</evidence>
<comment type="caution">
    <text evidence="15">The sequence shown here is derived from an EMBL/GenBank/DDBJ whole genome shotgun (WGS) entry which is preliminary data.</text>
</comment>
<comment type="similarity">
    <text evidence="2">Belongs to the protein prenyltransferase subunit alpha family.</text>
</comment>
<evidence type="ECO:0000256" key="5">
    <source>
        <dbReference type="ARBA" id="ARBA00022602"/>
    </source>
</evidence>
<evidence type="ECO:0000313" key="15">
    <source>
        <dbReference type="EMBL" id="KAJ4344466.1"/>
    </source>
</evidence>
<evidence type="ECO:0000256" key="4">
    <source>
        <dbReference type="ARBA" id="ARBA00012702"/>
    </source>
</evidence>
<proteinExistence type="inferred from homology"/>
<dbReference type="GO" id="GO:0005953">
    <property type="term" value="C:CAAX-protein geranylgeranyltransferase complex"/>
    <property type="evidence" value="ECO:0007669"/>
    <property type="project" value="TreeGrafter"/>
</dbReference>
<dbReference type="GO" id="GO:0004660">
    <property type="term" value="F:protein farnesyltransferase activity"/>
    <property type="evidence" value="ECO:0007669"/>
    <property type="project" value="UniProtKB-EC"/>
</dbReference>
<feature type="chain" id="PRO_5040832849" description="Protein farnesyltransferase/geranylgeranyltransferase type-1 subunit alpha" evidence="14">
    <location>
        <begin position="23"/>
        <end position="350"/>
    </location>
</feature>
<dbReference type="PROSITE" id="PS51147">
    <property type="entry name" value="PFTA"/>
    <property type="match status" value="4"/>
</dbReference>
<evidence type="ECO:0000256" key="14">
    <source>
        <dbReference type="SAM" id="SignalP"/>
    </source>
</evidence>
<dbReference type="EC" id="2.5.1.59" evidence="3"/>
<protein>
    <recommendedName>
        <fullName evidence="9">Protein farnesyltransferase/geranylgeranyltransferase type-1 subunit alpha</fullName>
        <ecNumber evidence="4">2.5.1.58</ecNumber>
        <ecNumber evidence="3">2.5.1.59</ecNumber>
    </recommendedName>
    <alternativeName>
        <fullName evidence="12">CAAX farnesyltransferase subunit alpha</fullName>
    </alternativeName>
    <alternativeName>
        <fullName evidence="11">FTase-alpha</fullName>
    </alternativeName>
    <alternativeName>
        <fullName evidence="10">Ras proteins prenyltransferase subunit alpha</fullName>
    </alternativeName>
    <alternativeName>
        <fullName evidence="13">Type I protein geranyl-geranyltransferase subunit alpha</fullName>
    </alternativeName>
</protein>
<evidence type="ECO:0000256" key="7">
    <source>
        <dbReference type="ARBA" id="ARBA00022737"/>
    </source>
</evidence>
<dbReference type="PANTHER" id="PTHR11129">
    <property type="entry name" value="PROTEIN FARNESYLTRANSFERASE ALPHA SUBUNIT/RAB GERANYLGERANYL TRANSFERASE ALPHA SUBUNIT"/>
    <property type="match status" value="1"/>
</dbReference>
<dbReference type="Pfam" id="PF01239">
    <property type="entry name" value="PPTA"/>
    <property type="match status" value="5"/>
</dbReference>
<evidence type="ECO:0000256" key="12">
    <source>
        <dbReference type="ARBA" id="ARBA00043086"/>
    </source>
</evidence>
<keyword evidence="5" id="KW-0637">Prenyltransferase</keyword>
<dbReference type="EMBL" id="JAPEUX010000010">
    <property type="protein sequence ID" value="KAJ4344466.1"/>
    <property type="molecule type" value="Genomic_DNA"/>
</dbReference>
<keyword evidence="6 15" id="KW-0808">Transferase</keyword>
<keyword evidence="7" id="KW-0677">Repeat</keyword>
<evidence type="ECO:0000256" key="9">
    <source>
        <dbReference type="ARBA" id="ARBA00040965"/>
    </source>
</evidence>
<evidence type="ECO:0000313" key="16">
    <source>
        <dbReference type="Proteomes" id="UP001140513"/>
    </source>
</evidence>
<dbReference type="OrthoDB" id="272289at2759"/>
<dbReference type="RefSeq" id="XP_056064918.1">
    <property type="nucleotide sequence ID" value="XM_056220931.1"/>
</dbReference>
<keyword evidence="8" id="KW-0460">Magnesium</keyword>
<dbReference type="SUPFAM" id="SSF48439">
    <property type="entry name" value="Protein prenylyltransferase"/>
    <property type="match status" value="1"/>
</dbReference>